<dbReference type="Proteomes" id="UP000593892">
    <property type="component" value="Chromosome"/>
</dbReference>
<dbReference type="RefSeq" id="WP_194446548.1">
    <property type="nucleotide sequence ID" value="NZ_CP063849.1"/>
</dbReference>
<name>A0A7S7SHP0_PALFE</name>
<dbReference type="AlphaFoldDB" id="A0A7S7SHP0"/>
<gene>
    <name evidence="1" type="ORF">IRI77_18610</name>
</gene>
<evidence type="ECO:0000313" key="1">
    <source>
        <dbReference type="EMBL" id="QOY84878.1"/>
    </source>
</evidence>
<reference evidence="1 2" key="1">
    <citation type="submission" date="2020-10" db="EMBL/GenBank/DDBJ databases">
        <title>Complete genome sequence of Paludibaculum fermentans P105T, a facultatively anaerobic acidobacterium capable of dissimilatory Fe(III) reduction.</title>
        <authorList>
            <person name="Dedysh S.N."/>
            <person name="Beletsky A.V."/>
            <person name="Kulichevskaya I.S."/>
            <person name="Mardanov A.V."/>
            <person name="Ravin N.V."/>
        </authorList>
    </citation>
    <scope>NUCLEOTIDE SEQUENCE [LARGE SCALE GENOMIC DNA]</scope>
    <source>
        <strain evidence="1 2">P105</strain>
    </source>
</reference>
<keyword evidence="2" id="KW-1185">Reference proteome</keyword>
<protein>
    <submittedName>
        <fullName evidence="1">Uncharacterized protein</fullName>
    </submittedName>
</protein>
<dbReference type="KEGG" id="pfer:IRI77_18610"/>
<dbReference type="EMBL" id="CP063849">
    <property type="protein sequence ID" value="QOY84878.1"/>
    <property type="molecule type" value="Genomic_DNA"/>
</dbReference>
<accession>A0A7S7SHP0</accession>
<evidence type="ECO:0000313" key="2">
    <source>
        <dbReference type="Proteomes" id="UP000593892"/>
    </source>
</evidence>
<organism evidence="1 2">
    <name type="scientific">Paludibaculum fermentans</name>
    <dbReference type="NCBI Taxonomy" id="1473598"/>
    <lineage>
        <taxon>Bacteria</taxon>
        <taxon>Pseudomonadati</taxon>
        <taxon>Acidobacteriota</taxon>
        <taxon>Terriglobia</taxon>
        <taxon>Bryobacterales</taxon>
        <taxon>Bryobacteraceae</taxon>
        <taxon>Paludibaculum</taxon>
    </lineage>
</organism>
<sequence length="129" mass="14949">MPENFRRFEVTDPFGRVWQAEFRWQQNAISIRHCDAVDCKYYITDGEEKREVVVALMHTDLLAAAARRGRQLTDAWCGRLASLHLEHMISTWEDMETTIVTVSSAALDAHSKGIEEAENKERERLLYAH</sequence>
<proteinExistence type="predicted"/>